<organism evidence="2 3">
    <name type="scientific">Marseilla massiliensis</name>
    <dbReference type="NCBI Taxonomy" id="1841864"/>
    <lineage>
        <taxon>Bacteria</taxon>
        <taxon>Pseudomonadati</taxon>
        <taxon>Bacteroidota</taxon>
        <taxon>Bacteroidia</taxon>
        <taxon>Bacteroidales</taxon>
        <taxon>Prevotellaceae</taxon>
        <taxon>Marseilla</taxon>
    </lineage>
</organism>
<evidence type="ECO:0000313" key="3">
    <source>
        <dbReference type="Proteomes" id="UP000764045"/>
    </source>
</evidence>
<proteinExistence type="predicted"/>
<feature type="transmembrane region" description="Helical" evidence="1">
    <location>
        <begin position="69"/>
        <end position="88"/>
    </location>
</feature>
<feature type="transmembrane region" description="Helical" evidence="1">
    <location>
        <begin position="190"/>
        <end position="206"/>
    </location>
</feature>
<protein>
    <submittedName>
        <fullName evidence="2">Uncharacterized protein</fullName>
    </submittedName>
</protein>
<dbReference type="RefSeq" id="WP_205110806.1">
    <property type="nucleotide sequence ID" value="NZ_JACJJL010000021.1"/>
</dbReference>
<feature type="transmembrane region" description="Helical" evidence="1">
    <location>
        <begin position="324"/>
        <end position="345"/>
    </location>
</feature>
<comment type="caution">
    <text evidence="2">The sequence shown here is derived from an EMBL/GenBank/DDBJ whole genome shotgun (WGS) entry which is preliminary data.</text>
</comment>
<dbReference type="EMBL" id="JACJJL010000021">
    <property type="protein sequence ID" value="MBM6662417.1"/>
    <property type="molecule type" value="Genomic_DNA"/>
</dbReference>
<evidence type="ECO:0000313" key="2">
    <source>
        <dbReference type="EMBL" id="MBM6662417.1"/>
    </source>
</evidence>
<feature type="transmembrane region" description="Helical" evidence="1">
    <location>
        <begin position="94"/>
        <end position="113"/>
    </location>
</feature>
<dbReference type="AlphaFoldDB" id="A0A938WNY2"/>
<dbReference type="Proteomes" id="UP000764045">
    <property type="component" value="Unassembled WGS sequence"/>
</dbReference>
<keyword evidence="1" id="KW-0472">Membrane</keyword>
<evidence type="ECO:0000256" key="1">
    <source>
        <dbReference type="SAM" id="Phobius"/>
    </source>
</evidence>
<reference evidence="2 3" key="1">
    <citation type="journal article" date="2021" name="Sci. Rep.">
        <title>The distribution of antibiotic resistance genes in chicken gut microbiota commensals.</title>
        <authorList>
            <person name="Juricova H."/>
            <person name="Matiasovicova J."/>
            <person name="Kubasova T."/>
            <person name="Cejkova D."/>
            <person name="Rychlik I."/>
        </authorList>
    </citation>
    <scope>NUCLEOTIDE SEQUENCE [LARGE SCALE GENOMIC DNA]</scope>
    <source>
        <strain evidence="2 3">An819</strain>
    </source>
</reference>
<accession>A0A938WNY2</accession>
<keyword evidence="1" id="KW-0812">Transmembrane</keyword>
<feature type="transmembrane region" description="Helical" evidence="1">
    <location>
        <begin position="133"/>
        <end position="160"/>
    </location>
</feature>
<feature type="transmembrane region" description="Helical" evidence="1">
    <location>
        <begin position="37"/>
        <end position="57"/>
    </location>
</feature>
<sequence>MLLVDMRDIVKLIPFLILLLTWESVQQWVSFNLFLGGWWIHHFLKLMLPMSFVVYYFHHKTLCQKTPKIFKCLYGIIILGTLYGVFMSEGYKDFQGMITKLTAWTLCLGWLYFQNPSNISKVTRDWCKYSIPLFFILLAFMQGEAVGRFLAPYAFLLIFLPYLERKWRIIVLIAVALVLLFGALGARSSILRFAISIFFAIIIYFQKYIPRFAIKITLITLVVSPIVFLWLGISGQFNIFQIQEELGWDEVSVQDSFNKGEQENLTADTRTFLYIEEIQSALDNNYVLYGRSFARGYDSIVISGIDWKSGRNERWSCEVRMLNVFNYLGIIGVIIVSLVYLIAAFKAVYQSRSFTMQIIGVYVAFRWLYGWIEDFDRFDLINLYLWIPIFMCYSNRFIEMTENDFKNWARSIFKPNTRRC</sequence>
<gene>
    <name evidence="2" type="ORF">H6B30_11760</name>
</gene>
<feature type="transmembrane region" description="Helical" evidence="1">
    <location>
        <begin position="351"/>
        <end position="369"/>
    </location>
</feature>
<keyword evidence="3" id="KW-1185">Reference proteome</keyword>
<feature type="transmembrane region" description="Helical" evidence="1">
    <location>
        <begin position="212"/>
        <end position="233"/>
    </location>
</feature>
<name>A0A938WNY2_9BACT</name>
<feature type="transmembrane region" description="Helical" evidence="1">
    <location>
        <begin position="166"/>
        <end position="183"/>
    </location>
</feature>
<keyword evidence="1" id="KW-1133">Transmembrane helix</keyword>